<dbReference type="Proteomes" id="UP000325440">
    <property type="component" value="Unassembled WGS sequence"/>
</dbReference>
<accession>A0A5E4MBI7</accession>
<organism evidence="2 3">
    <name type="scientific">Cinara cedri</name>
    <dbReference type="NCBI Taxonomy" id="506608"/>
    <lineage>
        <taxon>Eukaryota</taxon>
        <taxon>Metazoa</taxon>
        <taxon>Ecdysozoa</taxon>
        <taxon>Arthropoda</taxon>
        <taxon>Hexapoda</taxon>
        <taxon>Insecta</taxon>
        <taxon>Pterygota</taxon>
        <taxon>Neoptera</taxon>
        <taxon>Paraneoptera</taxon>
        <taxon>Hemiptera</taxon>
        <taxon>Sternorrhyncha</taxon>
        <taxon>Aphidomorpha</taxon>
        <taxon>Aphidoidea</taxon>
        <taxon>Aphididae</taxon>
        <taxon>Lachninae</taxon>
        <taxon>Cinara</taxon>
    </lineage>
</organism>
<dbReference type="InterPro" id="IPR024491">
    <property type="entry name" value="Se_SelK/SelG"/>
</dbReference>
<evidence type="ECO:0000313" key="3">
    <source>
        <dbReference type="Proteomes" id="UP000325440"/>
    </source>
</evidence>
<feature type="region of interest" description="Disordered" evidence="1">
    <location>
        <begin position="55"/>
        <end position="92"/>
    </location>
</feature>
<gene>
    <name evidence="2" type="ORF">CINCED_3A010055</name>
</gene>
<proteinExistence type="predicted"/>
<evidence type="ECO:0000256" key="1">
    <source>
        <dbReference type="SAM" id="MobiDB-lite"/>
    </source>
</evidence>
<dbReference type="OrthoDB" id="167295at2759"/>
<protein>
    <submittedName>
        <fullName evidence="2">Selenoprotein SelK/SelG</fullName>
    </submittedName>
</protein>
<dbReference type="AlphaFoldDB" id="A0A5E4MBI7"/>
<keyword evidence="3" id="KW-1185">Reference proteome</keyword>
<dbReference type="EMBL" id="CABPRJ010000483">
    <property type="protein sequence ID" value="VVC28748.1"/>
    <property type="molecule type" value="Genomic_DNA"/>
</dbReference>
<evidence type="ECO:0000313" key="2">
    <source>
        <dbReference type="EMBL" id="VVC28748.1"/>
    </source>
</evidence>
<reference evidence="2 3" key="1">
    <citation type="submission" date="2019-08" db="EMBL/GenBank/DDBJ databases">
        <authorList>
            <person name="Alioto T."/>
            <person name="Alioto T."/>
            <person name="Gomez Garrido J."/>
        </authorList>
    </citation>
    <scope>NUCLEOTIDE SEQUENCE [LARGE SCALE GENOMIC DNA]</scope>
</reference>
<feature type="compositionally biased region" description="Low complexity" evidence="1">
    <location>
        <begin position="76"/>
        <end position="92"/>
    </location>
</feature>
<sequence>MVYITESGSLQDHTPIKKKITDSFWGVVNFVSFFFQSLLSPNSTRWGNQYSVTYRRPGSSSSGTLRPQRRFGGFGPSTSAPSPPSTCSSCMG</sequence>
<dbReference type="Pfam" id="PF10961">
    <property type="entry name" value="SelK_SelG"/>
    <property type="match status" value="1"/>
</dbReference>
<feature type="compositionally biased region" description="Polar residues" evidence="1">
    <location>
        <begin position="55"/>
        <end position="65"/>
    </location>
</feature>
<name>A0A5E4MBI7_9HEMI</name>